<reference evidence="2 3" key="1">
    <citation type="submission" date="2024-02" db="EMBL/GenBank/DDBJ databases">
        <authorList>
            <person name="Chen Y."/>
            <person name="Shah S."/>
            <person name="Dougan E. K."/>
            <person name="Thang M."/>
            <person name="Chan C."/>
        </authorList>
    </citation>
    <scope>NUCLEOTIDE SEQUENCE [LARGE SCALE GENOMIC DNA]</scope>
</reference>
<dbReference type="SUPFAM" id="SSF57850">
    <property type="entry name" value="RING/U-box"/>
    <property type="match status" value="1"/>
</dbReference>
<keyword evidence="3" id="KW-1185">Reference proteome</keyword>
<dbReference type="Proteomes" id="UP001642484">
    <property type="component" value="Unassembled WGS sequence"/>
</dbReference>
<name>A0ABP0MIW2_9DINO</name>
<dbReference type="PANTHER" id="PTHR46573:SF1">
    <property type="entry name" value="WD REPEAT, SAM AND U-BOX DOMAIN-CONTAINING PROTEIN 1"/>
    <property type="match status" value="1"/>
</dbReference>
<dbReference type="InterPro" id="IPR052085">
    <property type="entry name" value="WD-SAM-U-box"/>
</dbReference>
<dbReference type="CDD" id="cd16655">
    <property type="entry name" value="RING-Ubox_WDSUB1-like"/>
    <property type="match status" value="1"/>
</dbReference>
<dbReference type="SMART" id="SM00504">
    <property type="entry name" value="Ubox"/>
    <property type="match status" value="1"/>
</dbReference>
<dbReference type="PRINTS" id="PR00195">
    <property type="entry name" value="DYNAMIN"/>
</dbReference>
<organism evidence="2 3">
    <name type="scientific">Durusdinium trenchii</name>
    <dbReference type="NCBI Taxonomy" id="1381693"/>
    <lineage>
        <taxon>Eukaryota</taxon>
        <taxon>Sar</taxon>
        <taxon>Alveolata</taxon>
        <taxon>Dinophyceae</taxon>
        <taxon>Suessiales</taxon>
        <taxon>Symbiodiniaceae</taxon>
        <taxon>Durusdinium</taxon>
    </lineage>
</organism>
<protein>
    <recommendedName>
        <fullName evidence="1">U-box domain-containing protein</fullName>
    </recommendedName>
</protein>
<dbReference type="SUPFAM" id="SSF52540">
    <property type="entry name" value="P-loop containing nucleoside triphosphate hydrolases"/>
    <property type="match status" value="1"/>
</dbReference>
<accession>A0ABP0MIW2</accession>
<dbReference type="Gene3D" id="3.40.50.300">
    <property type="entry name" value="P-loop containing nucleotide triphosphate hydrolases"/>
    <property type="match status" value="1"/>
</dbReference>
<dbReference type="Pfam" id="PF04564">
    <property type="entry name" value="U-box"/>
    <property type="match status" value="1"/>
</dbReference>
<comment type="caution">
    <text evidence="2">The sequence shown here is derived from an EMBL/GenBank/DDBJ whole genome shotgun (WGS) entry which is preliminary data.</text>
</comment>
<dbReference type="InterPro" id="IPR013083">
    <property type="entry name" value="Znf_RING/FYVE/PHD"/>
</dbReference>
<gene>
    <name evidence="2" type="ORF">CCMP2556_LOCUS26123</name>
</gene>
<feature type="domain" description="U-box" evidence="1">
    <location>
        <begin position="17"/>
        <end position="90"/>
    </location>
</feature>
<evidence type="ECO:0000313" key="2">
    <source>
        <dbReference type="EMBL" id="CAK9051430.1"/>
    </source>
</evidence>
<sequence length="280" mass="31703">MVLQWAIRLWKDGTQSPQAADFLCPISGQVMSEPVIAEDRFTYERREIEMWLRMNDSKSPQTQKQIGRKLVPNSKLKEAIEKYKEAYQSGVEAEISWPSGGLIPSQQRCLRVPSSAAPSQEEPPHKRARMMTLETGAKSSSMAEAMSRFFQELDPLRDLLCSVLEGWRPPRIVVVGDESAGKSTILEQLANVPIFPRKRRFCTRMAICLRLRRTPGLSKATLFISSDMDGVNPSEGGVMEIPQENGWRFVQDQMEKLARGLHHGIVENKFLVVTTIHMCD</sequence>
<dbReference type="InterPro" id="IPR022812">
    <property type="entry name" value="Dynamin"/>
</dbReference>
<dbReference type="Gene3D" id="3.30.40.10">
    <property type="entry name" value="Zinc/RING finger domain, C3HC4 (zinc finger)"/>
    <property type="match status" value="1"/>
</dbReference>
<evidence type="ECO:0000259" key="1">
    <source>
        <dbReference type="PROSITE" id="PS51698"/>
    </source>
</evidence>
<dbReference type="EMBL" id="CAXAMN010017891">
    <property type="protein sequence ID" value="CAK9051430.1"/>
    <property type="molecule type" value="Genomic_DNA"/>
</dbReference>
<proteinExistence type="predicted"/>
<dbReference type="InterPro" id="IPR045063">
    <property type="entry name" value="Dynamin_N"/>
</dbReference>
<dbReference type="Pfam" id="PF00350">
    <property type="entry name" value="Dynamin_N"/>
    <property type="match status" value="1"/>
</dbReference>
<dbReference type="PROSITE" id="PS51698">
    <property type="entry name" value="U_BOX"/>
    <property type="match status" value="1"/>
</dbReference>
<dbReference type="PANTHER" id="PTHR46573">
    <property type="entry name" value="WD REPEAT, SAM AND U-BOX DOMAIN-CONTAINING PROTEIN 1"/>
    <property type="match status" value="1"/>
</dbReference>
<evidence type="ECO:0000313" key="3">
    <source>
        <dbReference type="Proteomes" id="UP001642484"/>
    </source>
</evidence>
<dbReference type="InterPro" id="IPR003613">
    <property type="entry name" value="Ubox_domain"/>
</dbReference>
<dbReference type="InterPro" id="IPR027417">
    <property type="entry name" value="P-loop_NTPase"/>
</dbReference>